<dbReference type="Gene3D" id="2.60.120.260">
    <property type="entry name" value="Galactose-binding domain-like"/>
    <property type="match status" value="1"/>
</dbReference>
<gene>
    <name evidence="3" type="ORF">GCM10010307_66060</name>
</gene>
<dbReference type="Proteomes" id="UP001500151">
    <property type="component" value="Unassembled WGS sequence"/>
</dbReference>
<feature type="signal peptide" evidence="1">
    <location>
        <begin position="1"/>
        <end position="27"/>
    </location>
</feature>
<sequence>MRIRKVLTVAATAALMSTLIGVTPAQADSITVTVDYGADVGPSHQVASGYLHGVDATSPAQYLIDGVKVRAIRGADHHVNLPSLFDRATYKRVKDTGARLQVGVYYYSGDPTNPDYSYRPGDGGDQDRWRRIVNGVYDEAQAGDYKVDSWITWNEPDLQWNSSARPFTSYLTAHNVAYDTLKARDPALKVQAPELSGYSFARLTQFLTYCKQNGCLPQVLSWHELTASAPDIPGHTAQIKQWMIDNGITPMPIAITEYQGTGYGKADAWDAGVNVRYLAQFERSVPNGLTDGVYSAWEWVGDNPDFVPTLGNATTRSANLPRGVWWNYNTYKDMTGRLIRTTSSAATTVDAFTAVDTTQRRSTGLIGNQTTTSHTVTLDLRNIPTTLQRIGKIRLRATRFDDIAELTNPVKVLEGDYTVTGNTARVTLPALPASASLRFDVSPVVAGSPKTVYEAESLPVTSTPGVVRRNFAEAEASSGQANALETTAVGQSVTYTVNVPATARYELSAHLKKLTNRGFFQLYVDGKAFGSPQDEYGTAAEYYRTTFGHLKLTAGRHTLQFKVVGKNASSSSHWMTFDRFELLPLS</sequence>
<accession>A0ABN3RJC5</accession>
<dbReference type="SUPFAM" id="SSF49785">
    <property type="entry name" value="Galactose-binding domain-like"/>
    <property type="match status" value="1"/>
</dbReference>
<dbReference type="PROSITE" id="PS51175">
    <property type="entry name" value="CBM6"/>
    <property type="match status" value="1"/>
</dbReference>
<evidence type="ECO:0000313" key="3">
    <source>
        <dbReference type="EMBL" id="GAA2654133.1"/>
    </source>
</evidence>
<name>A0ABN3RJC5_9ACTN</name>
<feature type="chain" id="PRO_5047396788" description="CBM6 domain-containing protein" evidence="1">
    <location>
        <begin position="28"/>
        <end position="586"/>
    </location>
</feature>
<proteinExistence type="predicted"/>
<comment type="caution">
    <text evidence="3">The sequence shown here is derived from an EMBL/GenBank/DDBJ whole genome shotgun (WGS) entry which is preliminary data.</text>
</comment>
<dbReference type="SUPFAM" id="SSF51445">
    <property type="entry name" value="(Trans)glycosidases"/>
    <property type="match status" value="1"/>
</dbReference>
<dbReference type="InterPro" id="IPR008979">
    <property type="entry name" value="Galactose-bd-like_sf"/>
</dbReference>
<dbReference type="InterPro" id="IPR005084">
    <property type="entry name" value="CBM6"/>
</dbReference>
<evidence type="ECO:0000313" key="4">
    <source>
        <dbReference type="Proteomes" id="UP001500151"/>
    </source>
</evidence>
<keyword evidence="1" id="KW-0732">Signal</keyword>
<evidence type="ECO:0000259" key="2">
    <source>
        <dbReference type="PROSITE" id="PS51175"/>
    </source>
</evidence>
<feature type="domain" description="CBM6" evidence="2">
    <location>
        <begin position="451"/>
        <end position="583"/>
    </location>
</feature>
<reference evidence="3 4" key="1">
    <citation type="journal article" date="2019" name="Int. J. Syst. Evol. Microbiol.">
        <title>The Global Catalogue of Microorganisms (GCM) 10K type strain sequencing project: providing services to taxonomists for standard genome sequencing and annotation.</title>
        <authorList>
            <consortium name="The Broad Institute Genomics Platform"/>
            <consortium name="The Broad Institute Genome Sequencing Center for Infectious Disease"/>
            <person name="Wu L."/>
            <person name="Ma J."/>
        </authorList>
    </citation>
    <scope>NUCLEOTIDE SEQUENCE [LARGE SCALE GENOMIC DNA]</scope>
    <source>
        <strain evidence="3 4">JCM 4524</strain>
    </source>
</reference>
<dbReference type="InterPro" id="IPR017853">
    <property type="entry name" value="GH"/>
</dbReference>
<dbReference type="Gene3D" id="3.20.20.80">
    <property type="entry name" value="Glycosidases"/>
    <property type="match status" value="1"/>
</dbReference>
<dbReference type="EMBL" id="BAAASJ010000104">
    <property type="protein sequence ID" value="GAA2654133.1"/>
    <property type="molecule type" value="Genomic_DNA"/>
</dbReference>
<dbReference type="RefSeq" id="WP_344394767.1">
    <property type="nucleotide sequence ID" value="NZ_BAAASJ010000104.1"/>
</dbReference>
<evidence type="ECO:0000256" key="1">
    <source>
        <dbReference type="SAM" id="SignalP"/>
    </source>
</evidence>
<organism evidence="3 4">
    <name type="scientific">Streptomyces vastus</name>
    <dbReference type="NCBI Taxonomy" id="285451"/>
    <lineage>
        <taxon>Bacteria</taxon>
        <taxon>Bacillati</taxon>
        <taxon>Actinomycetota</taxon>
        <taxon>Actinomycetes</taxon>
        <taxon>Kitasatosporales</taxon>
        <taxon>Streptomycetaceae</taxon>
        <taxon>Streptomyces</taxon>
    </lineage>
</organism>
<protein>
    <recommendedName>
        <fullName evidence="2">CBM6 domain-containing protein</fullName>
    </recommendedName>
</protein>
<keyword evidence="4" id="KW-1185">Reference proteome</keyword>